<dbReference type="InterPro" id="IPR029062">
    <property type="entry name" value="Class_I_gatase-like"/>
</dbReference>
<dbReference type="PRINTS" id="PR00099">
    <property type="entry name" value="CPSGATASE"/>
</dbReference>
<dbReference type="Pfam" id="PF00117">
    <property type="entry name" value="GATase"/>
    <property type="match status" value="1"/>
</dbReference>
<sequence>MILLIDNYDSFTYNLFQYIRELNEEVIVKRNDAITVEEIQNLSPNAIIISPGPGKPNQAGISVEVVKTYYQTIPILGICLGHQVIGAAFGAHIKRAKDVKHGKTSLIRHNGTGPFQYLPQPVDVMRYHSLVIDPASLPPNINKLAVAMDDGELMAIKHKDYPVYGLQFHPESIGTLEGKRMIHQFINSIRKEHDHERIITQAN</sequence>
<dbReference type="Proteomes" id="UP001597452">
    <property type="component" value="Unassembled WGS sequence"/>
</dbReference>
<organism evidence="3 4">
    <name type="scientific">Piscibacillus salipiscarius</name>
    <dbReference type="NCBI Taxonomy" id="299480"/>
    <lineage>
        <taxon>Bacteria</taxon>
        <taxon>Bacillati</taxon>
        <taxon>Bacillota</taxon>
        <taxon>Bacilli</taxon>
        <taxon>Bacillales</taxon>
        <taxon>Bacillaceae</taxon>
        <taxon>Piscibacillus</taxon>
    </lineage>
</organism>
<dbReference type="RefSeq" id="WP_377327430.1">
    <property type="nucleotide sequence ID" value="NZ_JBHUMZ010000011.1"/>
</dbReference>
<dbReference type="NCBIfam" id="TIGR00566">
    <property type="entry name" value="trpG_papA"/>
    <property type="match status" value="1"/>
</dbReference>
<name>A0ABW5Q7V2_9BACI</name>
<dbReference type="InterPro" id="IPR050472">
    <property type="entry name" value="Anth_synth/Amidotransfase"/>
</dbReference>
<comment type="caution">
    <text evidence="3">The sequence shown here is derived from an EMBL/GenBank/DDBJ whole genome shotgun (WGS) entry which is preliminary data.</text>
</comment>
<dbReference type="CDD" id="cd01743">
    <property type="entry name" value="GATase1_Anthranilate_Synthase"/>
    <property type="match status" value="1"/>
</dbReference>
<dbReference type="PANTHER" id="PTHR43418:SF8">
    <property type="entry name" value="SYNTHASE COMPONENT II, PUTATIVE-RELATED"/>
    <property type="match status" value="1"/>
</dbReference>
<dbReference type="PANTHER" id="PTHR43418">
    <property type="entry name" value="MULTIFUNCTIONAL TRYPTOPHAN BIOSYNTHESIS PROTEIN-RELATED"/>
    <property type="match status" value="1"/>
</dbReference>
<dbReference type="PRINTS" id="PR00096">
    <property type="entry name" value="GATASE"/>
</dbReference>
<evidence type="ECO:0000313" key="4">
    <source>
        <dbReference type="Proteomes" id="UP001597452"/>
    </source>
</evidence>
<dbReference type="InterPro" id="IPR006221">
    <property type="entry name" value="TrpG/PapA_dom"/>
</dbReference>
<dbReference type="Gene3D" id="3.40.50.880">
    <property type="match status" value="1"/>
</dbReference>
<evidence type="ECO:0000313" key="3">
    <source>
        <dbReference type="EMBL" id="MFD2637906.1"/>
    </source>
</evidence>
<evidence type="ECO:0000256" key="1">
    <source>
        <dbReference type="ARBA" id="ARBA00022962"/>
    </source>
</evidence>
<gene>
    <name evidence="3" type="ORF">ACFSW4_03315</name>
</gene>
<feature type="domain" description="Glutamine amidotransferase" evidence="2">
    <location>
        <begin position="3"/>
        <end position="186"/>
    </location>
</feature>
<accession>A0ABW5Q7V2</accession>
<protein>
    <submittedName>
        <fullName evidence="3">Anthranilate synthase component II</fullName>
    </submittedName>
</protein>
<evidence type="ECO:0000259" key="2">
    <source>
        <dbReference type="Pfam" id="PF00117"/>
    </source>
</evidence>
<dbReference type="InterPro" id="IPR017926">
    <property type="entry name" value="GATASE"/>
</dbReference>
<keyword evidence="4" id="KW-1185">Reference proteome</keyword>
<dbReference type="SUPFAM" id="SSF52317">
    <property type="entry name" value="Class I glutamine amidotransferase-like"/>
    <property type="match status" value="1"/>
</dbReference>
<dbReference type="PRINTS" id="PR00097">
    <property type="entry name" value="ANTSNTHASEII"/>
</dbReference>
<proteinExistence type="predicted"/>
<dbReference type="EMBL" id="JBHUMZ010000011">
    <property type="protein sequence ID" value="MFD2637906.1"/>
    <property type="molecule type" value="Genomic_DNA"/>
</dbReference>
<dbReference type="PROSITE" id="PS51273">
    <property type="entry name" value="GATASE_TYPE_1"/>
    <property type="match status" value="1"/>
</dbReference>
<keyword evidence="1" id="KW-0315">Glutamine amidotransferase</keyword>
<reference evidence="4" key="1">
    <citation type="journal article" date="2019" name="Int. J. Syst. Evol. Microbiol.">
        <title>The Global Catalogue of Microorganisms (GCM) 10K type strain sequencing project: providing services to taxonomists for standard genome sequencing and annotation.</title>
        <authorList>
            <consortium name="The Broad Institute Genomics Platform"/>
            <consortium name="The Broad Institute Genome Sequencing Center for Infectious Disease"/>
            <person name="Wu L."/>
            <person name="Ma J."/>
        </authorList>
    </citation>
    <scope>NUCLEOTIDE SEQUENCE [LARGE SCALE GENOMIC DNA]</scope>
    <source>
        <strain evidence="4">TISTR 1571</strain>
    </source>
</reference>